<protein>
    <submittedName>
        <fullName evidence="2">Uncharacterized protein</fullName>
    </submittedName>
</protein>
<dbReference type="Gene3D" id="3.60.21.10">
    <property type="match status" value="1"/>
</dbReference>
<dbReference type="SUPFAM" id="SSF56300">
    <property type="entry name" value="Metallo-dependent phosphatases"/>
    <property type="match status" value="1"/>
</dbReference>
<dbReference type="InterPro" id="IPR029052">
    <property type="entry name" value="Metallo-depent_PP-like"/>
</dbReference>
<evidence type="ECO:0000313" key="1">
    <source>
        <dbReference type="Proteomes" id="UP000887564"/>
    </source>
</evidence>
<reference evidence="2" key="1">
    <citation type="submission" date="2022-11" db="UniProtKB">
        <authorList>
            <consortium name="WormBaseParasite"/>
        </authorList>
    </citation>
    <scope>IDENTIFICATION</scope>
</reference>
<sequence>RGNLSVPTVGNLFSLSVSYSYTLTLYTIRKPFVPSERGASYIFNREALIDQLRRLKCRVLIRAHCPFEKGFTKSLDGFCYTVHSSKDPRRECYEAAMLLLDFNTETSLIEAQVVYHRADE</sequence>
<dbReference type="WBParaSite" id="PEQ_0000630301-mRNA-1">
    <property type="protein sequence ID" value="PEQ_0000630301-mRNA-1"/>
    <property type="gene ID" value="PEQ_0000630301"/>
</dbReference>
<keyword evidence="1" id="KW-1185">Reference proteome</keyword>
<dbReference type="AlphaFoldDB" id="A0A914RIG6"/>
<evidence type="ECO:0000313" key="2">
    <source>
        <dbReference type="WBParaSite" id="PEQ_0000630301-mRNA-1"/>
    </source>
</evidence>
<accession>A0A914RIG6</accession>
<organism evidence="1 2">
    <name type="scientific">Parascaris equorum</name>
    <name type="common">Equine roundworm</name>
    <dbReference type="NCBI Taxonomy" id="6256"/>
    <lineage>
        <taxon>Eukaryota</taxon>
        <taxon>Metazoa</taxon>
        <taxon>Ecdysozoa</taxon>
        <taxon>Nematoda</taxon>
        <taxon>Chromadorea</taxon>
        <taxon>Rhabditida</taxon>
        <taxon>Spirurina</taxon>
        <taxon>Ascaridomorpha</taxon>
        <taxon>Ascaridoidea</taxon>
        <taxon>Ascarididae</taxon>
        <taxon>Parascaris</taxon>
    </lineage>
</organism>
<dbReference type="Proteomes" id="UP000887564">
    <property type="component" value="Unplaced"/>
</dbReference>
<proteinExistence type="predicted"/>
<name>A0A914RIG6_PAREQ</name>